<proteinExistence type="predicted"/>
<dbReference type="InterPro" id="IPR016084">
    <property type="entry name" value="Haem_Oase-like_multi-hlx"/>
</dbReference>
<dbReference type="AlphaFoldDB" id="E4UNS4"/>
<dbReference type="EMBL" id="DS989823">
    <property type="protein sequence ID" value="EFQ99677.1"/>
    <property type="molecule type" value="Genomic_DNA"/>
</dbReference>
<dbReference type="STRING" id="535722.E4UNS4"/>
<keyword evidence="2" id="KW-1185">Reference proteome</keyword>
<name>E4UNS4_ARTGP</name>
<dbReference type="Proteomes" id="UP000002669">
    <property type="component" value="Unassembled WGS sequence"/>
</dbReference>
<dbReference type="SMART" id="SM01236">
    <property type="entry name" value="Haem_oxygenase_2"/>
    <property type="match status" value="1"/>
</dbReference>
<accession>E4UNS4</accession>
<protein>
    <submittedName>
        <fullName evidence="1">ABC transporter with duplicated ATPase domains</fullName>
    </submittedName>
</protein>
<dbReference type="OMA" id="EEAKWWL"/>
<dbReference type="Gene3D" id="1.20.910.10">
    <property type="entry name" value="Heme oxygenase-like"/>
    <property type="match status" value="1"/>
</dbReference>
<evidence type="ECO:0000313" key="1">
    <source>
        <dbReference type="EMBL" id="EFQ99677.1"/>
    </source>
</evidence>
<dbReference type="VEuPathDB" id="FungiDB:MGYG_02690"/>
<dbReference type="OrthoDB" id="10057598at2759"/>
<evidence type="ECO:0000313" key="2">
    <source>
        <dbReference type="Proteomes" id="UP000002669"/>
    </source>
</evidence>
<dbReference type="Pfam" id="PF14518">
    <property type="entry name" value="Haem_oxygenas_2"/>
    <property type="match status" value="1"/>
</dbReference>
<dbReference type="HOGENOM" id="CLU_003680_0_0_1"/>
<gene>
    <name evidence="1" type="ORF">MGYG_02690</name>
</gene>
<reference evidence="2" key="1">
    <citation type="journal article" date="2012" name="MBio">
        <title>Comparative genome analysis of Trichophyton rubrum and related dermatophytes reveals candidate genes involved in infection.</title>
        <authorList>
            <person name="Martinez D.A."/>
            <person name="Oliver B.G."/>
            <person name="Graeser Y."/>
            <person name="Goldberg J.M."/>
            <person name="Li W."/>
            <person name="Martinez-Rossi N.M."/>
            <person name="Monod M."/>
            <person name="Shelest E."/>
            <person name="Barton R.C."/>
            <person name="Birch E."/>
            <person name="Brakhage A.A."/>
            <person name="Chen Z."/>
            <person name="Gurr S.J."/>
            <person name="Heiman D."/>
            <person name="Heitman J."/>
            <person name="Kosti I."/>
            <person name="Rossi A."/>
            <person name="Saif S."/>
            <person name="Samalova M."/>
            <person name="Saunders C.W."/>
            <person name="Shea T."/>
            <person name="Summerbell R.C."/>
            <person name="Xu J."/>
            <person name="Young S."/>
            <person name="Zeng Q."/>
            <person name="Birren B.W."/>
            <person name="Cuomo C.A."/>
            <person name="White T.C."/>
        </authorList>
    </citation>
    <scope>NUCLEOTIDE SEQUENCE [LARGE SCALE GENOMIC DNA]</scope>
    <source>
        <strain evidence="2">ATCC MYA-4604 / CBS 118893</strain>
    </source>
</reference>
<dbReference type="GeneID" id="10030466"/>
<dbReference type="eggNOG" id="ENOG502QVWE">
    <property type="taxonomic scope" value="Eukaryota"/>
</dbReference>
<sequence>MPLIYIAFAITALALGWISIYRKRDSSRRSTSLTWSKRGKEDIGSRDTKEKNLSSQLATAEWEERFRLYKELYFKLQHLENYPDIIPTSKSVLLSFLSGAIHSALVQNDTILSIENFSSHALDDIAKRELDDVTLGWQRYLERRKAGNPRELFRGREEAKRWLVRMAPTKFVDGAWLGHVHKIKTPFAYRSVTKDAWQVLSEELGDGDLDKNHVQVYKELLRKVGVHLPAGNSIEFTQHPGMDNIQVWQSAVIQLLISLFPQEFLPEILGFSMHFEMLTFETIVAAKELRELNIDPYYFTLHITIDNADTGHARMAKEAVTKYLELIKVLEGSKEAHKTWKRVQAGYLLSKCLPLDLDVLGGAPASFCLSTQYETEVLRIFESKAAVSNRIHDNCRASFGGRKLGAWLEPESFKQKNWQLDFLYWLSNTKPWVYKGDSARSRFVQLISWGGPMFGAFTHGEVDTIRAWINSLTSKNSNIYRQYTERTEGSLDEYRKPDFNVGYPVFLPDAQGDTRPDHQPKGISATNFPGALQLDIRSSPNLPKLLPLWFSHPCILESFISVPWQTASKTGCAAVRFLRAQYGYGPETPDVAGVDEMRRRHSIDLIDIGMEMLESTGCPSPKCLTDVLDQWPSPFAETLLALSVRPQKYRWFLLGLAQAFVQLHAALASSSVPLSPRSRNALRHIIDRENKNIAILVTNDGVNEVDLSDLHRGYILAREEIQLAFSGS</sequence>
<organism evidence="2">
    <name type="scientific">Arthroderma gypseum (strain ATCC MYA-4604 / CBS 118893)</name>
    <name type="common">Microsporum gypseum</name>
    <dbReference type="NCBI Taxonomy" id="535722"/>
    <lineage>
        <taxon>Eukaryota</taxon>
        <taxon>Fungi</taxon>
        <taxon>Dikarya</taxon>
        <taxon>Ascomycota</taxon>
        <taxon>Pezizomycotina</taxon>
        <taxon>Eurotiomycetes</taxon>
        <taxon>Eurotiomycetidae</taxon>
        <taxon>Onygenales</taxon>
        <taxon>Arthrodermataceae</taxon>
        <taxon>Nannizzia</taxon>
    </lineage>
</organism>
<dbReference type="RefSeq" id="XP_003175160.1">
    <property type="nucleotide sequence ID" value="XM_003175112.1"/>
</dbReference>
<dbReference type="InParanoid" id="E4UNS4"/>